<evidence type="ECO:0000256" key="2">
    <source>
        <dbReference type="SAM" id="Coils"/>
    </source>
</evidence>
<proteinExistence type="predicted"/>
<feature type="compositionally biased region" description="Polar residues" evidence="3">
    <location>
        <begin position="332"/>
        <end position="342"/>
    </location>
</feature>
<dbReference type="EMBL" id="RSCD01000010">
    <property type="protein sequence ID" value="RSH90612.1"/>
    <property type="molecule type" value="Genomic_DNA"/>
</dbReference>
<dbReference type="GO" id="GO:0005519">
    <property type="term" value="F:cytoskeletal regulatory protein binding"/>
    <property type="evidence" value="ECO:0007669"/>
    <property type="project" value="InterPro"/>
</dbReference>
<evidence type="ECO:0000313" key="6">
    <source>
        <dbReference type="Proteomes" id="UP000279259"/>
    </source>
</evidence>
<dbReference type="AlphaFoldDB" id="A0A427YHM9"/>
<dbReference type="GO" id="GO:0030010">
    <property type="term" value="P:establishment of cell polarity"/>
    <property type="evidence" value="ECO:0007669"/>
    <property type="project" value="TreeGrafter"/>
</dbReference>
<dbReference type="PANTHER" id="PTHR22741:SF10">
    <property type="entry name" value="COILED-COIL DOMAIN-CONTAINING PROTEIN CG32809"/>
    <property type="match status" value="1"/>
</dbReference>
<feature type="compositionally biased region" description="Pro residues" evidence="3">
    <location>
        <begin position="175"/>
        <end position="187"/>
    </location>
</feature>
<dbReference type="OrthoDB" id="783096at2759"/>
<name>A0A427YHM9_9TREE</name>
<feature type="compositionally biased region" description="Polar residues" evidence="3">
    <location>
        <begin position="213"/>
        <end position="247"/>
    </location>
</feature>
<dbReference type="PANTHER" id="PTHR22741">
    <property type="entry name" value="P140CAP/SNIP-RELATED"/>
    <property type="match status" value="1"/>
</dbReference>
<keyword evidence="1 2" id="KW-0175">Coiled coil</keyword>
<feature type="coiled-coil region" evidence="2">
    <location>
        <begin position="770"/>
        <end position="797"/>
    </location>
</feature>
<dbReference type="Pfam" id="PF03915">
    <property type="entry name" value="AIP3"/>
    <property type="match status" value="1"/>
</dbReference>
<dbReference type="STRING" id="1890683.A0A427YHM9"/>
<evidence type="ECO:0000259" key="4">
    <source>
        <dbReference type="SMART" id="SM00806"/>
    </source>
</evidence>
<evidence type="ECO:0000256" key="3">
    <source>
        <dbReference type="SAM" id="MobiDB-lite"/>
    </source>
</evidence>
<dbReference type="Proteomes" id="UP000279259">
    <property type="component" value="Unassembled WGS sequence"/>
</dbReference>
<dbReference type="InterPro" id="IPR051825">
    <property type="entry name" value="SRCIN1"/>
</dbReference>
<dbReference type="GO" id="GO:0051286">
    <property type="term" value="C:cell tip"/>
    <property type="evidence" value="ECO:0007669"/>
    <property type="project" value="TreeGrafter"/>
</dbReference>
<dbReference type="Gene3D" id="1.20.58.1540">
    <property type="entry name" value="Actin interacting protein 3, C-terminal domain"/>
    <property type="match status" value="1"/>
</dbReference>
<feature type="compositionally biased region" description="Low complexity" evidence="3">
    <location>
        <begin position="555"/>
        <end position="564"/>
    </location>
</feature>
<feature type="compositionally biased region" description="Low complexity" evidence="3">
    <location>
        <begin position="1"/>
        <end position="33"/>
    </location>
</feature>
<dbReference type="SMART" id="SM00806">
    <property type="entry name" value="AIP3"/>
    <property type="match status" value="1"/>
</dbReference>
<evidence type="ECO:0000256" key="1">
    <source>
        <dbReference type="ARBA" id="ARBA00023054"/>
    </source>
</evidence>
<feature type="compositionally biased region" description="Low complexity" evidence="3">
    <location>
        <begin position="587"/>
        <end position="596"/>
    </location>
</feature>
<evidence type="ECO:0000313" key="5">
    <source>
        <dbReference type="EMBL" id="RSH90612.1"/>
    </source>
</evidence>
<feature type="compositionally biased region" description="Basic and acidic residues" evidence="3">
    <location>
        <begin position="981"/>
        <end position="1012"/>
    </location>
</feature>
<feature type="compositionally biased region" description="Low complexity" evidence="3">
    <location>
        <begin position="1067"/>
        <end position="1117"/>
    </location>
</feature>
<dbReference type="InterPro" id="IPR005613">
    <property type="entry name" value="AIP3_C"/>
</dbReference>
<dbReference type="GO" id="GO:0005737">
    <property type="term" value="C:cytoplasm"/>
    <property type="evidence" value="ECO:0007669"/>
    <property type="project" value="TreeGrafter"/>
</dbReference>
<feature type="region of interest" description="Disordered" evidence="3">
    <location>
        <begin position="476"/>
        <end position="596"/>
    </location>
</feature>
<feature type="domain" description="Actin interacting protein 3 C-terminal" evidence="4">
    <location>
        <begin position="607"/>
        <end position="1044"/>
    </location>
</feature>
<feature type="region of interest" description="Disordered" evidence="3">
    <location>
        <begin position="168"/>
        <end position="425"/>
    </location>
</feature>
<dbReference type="Pfam" id="PF23153">
    <property type="entry name" value="Aip3p_Bud6_N"/>
    <property type="match status" value="1"/>
</dbReference>
<feature type="compositionally biased region" description="Gly residues" evidence="3">
    <location>
        <begin position="193"/>
        <end position="202"/>
    </location>
</feature>
<feature type="compositionally biased region" description="Basic and acidic residues" evidence="3">
    <location>
        <begin position="1138"/>
        <end position="1156"/>
    </location>
</feature>
<feature type="region of interest" description="Disordered" evidence="3">
    <location>
        <begin position="952"/>
        <end position="1156"/>
    </location>
</feature>
<accession>A0A427YHM9</accession>
<feature type="compositionally biased region" description="Polar residues" evidence="3">
    <location>
        <begin position="577"/>
        <end position="586"/>
    </location>
</feature>
<reference evidence="5 6" key="1">
    <citation type="submission" date="2018-11" db="EMBL/GenBank/DDBJ databases">
        <title>Genome sequence of Saitozyma podzolica DSM 27192.</title>
        <authorList>
            <person name="Aliyu H."/>
            <person name="Gorte O."/>
            <person name="Ochsenreither K."/>
        </authorList>
    </citation>
    <scope>NUCLEOTIDE SEQUENCE [LARGE SCALE GENOMIC DNA]</scope>
    <source>
        <strain evidence="5 6">DSM 27192</strain>
    </source>
</reference>
<dbReference type="InterPro" id="IPR056279">
    <property type="entry name" value="Aip3p_Bud6_N"/>
</dbReference>
<organism evidence="5 6">
    <name type="scientific">Saitozyma podzolica</name>
    <dbReference type="NCBI Taxonomy" id="1890683"/>
    <lineage>
        <taxon>Eukaryota</taxon>
        <taxon>Fungi</taxon>
        <taxon>Dikarya</taxon>
        <taxon>Basidiomycota</taxon>
        <taxon>Agaricomycotina</taxon>
        <taxon>Tremellomycetes</taxon>
        <taxon>Tremellales</taxon>
        <taxon>Trimorphomycetaceae</taxon>
        <taxon>Saitozyma</taxon>
    </lineage>
</organism>
<keyword evidence="6" id="KW-1185">Reference proteome</keyword>
<feature type="compositionally biased region" description="Basic and acidic residues" evidence="3">
    <location>
        <begin position="1030"/>
        <end position="1047"/>
    </location>
</feature>
<dbReference type="InterPro" id="IPR022782">
    <property type="entry name" value="AIP3-like_C"/>
</dbReference>
<feature type="compositionally biased region" description="Low complexity" evidence="3">
    <location>
        <begin position="401"/>
        <end position="418"/>
    </location>
</feature>
<feature type="region of interest" description="Disordered" evidence="3">
    <location>
        <begin position="1"/>
        <end position="50"/>
    </location>
</feature>
<gene>
    <name evidence="5" type="primary">BUD6</name>
    <name evidence="5" type="ORF">EHS25_001217</name>
</gene>
<protein>
    <submittedName>
        <fullName evidence="5">Bud site selection protein 6</fullName>
    </submittedName>
</protein>
<sequence>MSRPNISYPSPIPGPSASSSSSSYPQQPLEPSPYLRQPAPRQASGPSRAQPNVLDSIITKLLVTTKQLLQGLEQWSQGIISEEDVSDVYVKLGNGFEHCVNAFHRVGISTRELDSIPQDLRECLEQALAETPSQETLNVYLPDIRSIIFNLLNGLKQKQAHYKRITQERTEAATPTPPPSQAQPLPAPQVGQVGSGGSGGASGANVAEEMGPGSTNRSRAMMPESTSSERLSARSVGSPTSQGGSERSTSPTPMPIPSTKIPSSSALAERNTQRSGLPSRPAPPDAFRPSRRAPEGPRRSVSPQPGATATIPEPPQPPRFQLQDPGPVLSPPKTTTQISNPMSIPAPLPAVKPTPPRPDRYSRDSFGNRVSRFSADSDMTIGSPVKSPVAQTPSRGIPTLIEESPSQSQSISPNPNQSRTLAEALPPMLPTINIAPSISLQETALAPSPPIDAPVDVPPETRATLAALQRADALERRASKRFSSYTFNKMLPSSPGKKQGGGTSPQRPVRRVDRAPPMPSLPEGLRRESESEGESVSHLSPNAGTATLPPERAASPLSDGSSSSVRIVKTPPPDAGESTSQLQTPRQSGESSAAATQQSQLSNVAVFLQIGRQVKKATIDLPVTLSALRLLFMERFDYDPGMEDFPDVYVRDNRTGVHFELEDMEDLKEGAILSLSIEPLDQVKQHFDHTFATLMAELKEMKTSLDHSRRISAAPANSFLAVSPSSSQAANARQALPPIITTPKVEPRSPSPLPRGMTLAPLDASREAELRTQADELQNLRRDLAVLRQTHVDFLQETKESFGKLRVQNNSMREVVKTKMGGSRAILDNSKAKLEQQCQDTIQAVEDINDVIDAARLDAYKRFVTPSKAQMSQIQEDLKRATEMVESFARDVTSVDPTWRATWQLELSRVMEEQKLLSHQTKLAQDLKNDIKDATEMLANVSVFVEQRAATRGGAGGASTRGFRPPSPDESGGIPNLLMEIRTKESDPQSRLKAIEAQQKARERERANKTDEFSSELGDFVKGRRLKKTGGTEEAERMRQRRHEQTLKRMLNGEAGADGGAVLTPQTTGASAISPTASTSGTGGASTPLTADFTGSTSASTSLATGHVGQSVGVSVSPTQRSREGRASTGSIDALGDGARDSRDSRESGISRQGSE</sequence>
<comment type="caution">
    <text evidence="5">The sequence shown here is derived from an EMBL/GenBank/DDBJ whole genome shotgun (WGS) entry which is preliminary data.</text>
</comment>
<feature type="coiled-coil region" evidence="2">
    <location>
        <begin position="831"/>
        <end position="891"/>
    </location>
</feature>
<feature type="compositionally biased region" description="Pro residues" evidence="3">
    <location>
        <begin position="344"/>
        <end position="356"/>
    </location>
</feature>